<dbReference type="RefSeq" id="WP_207862305.1">
    <property type="nucleotide sequence ID" value="NZ_JAFREP010000034.1"/>
</dbReference>
<evidence type="ECO:0000313" key="2">
    <source>
        <dbReference type="EMBL" id="MBO1322332.1"/>
    </source>
</evidence>
<gene>
    <name evidence="2" type="ORF">J3U88_27920</name>
</gene>
<proteinExistence type="predicted"/>
<dbReference type="EMBL" id="JAFREP010000034">
    <property type="protein sequence ID" value="MBO1322332.1"/>
    <property type="molecule type" value="Genomic_DNA"/>
</dbReference>
<reference evidence="2" key="1">
    <citation type="submission" date="2021-03" db="EMBL/GenBank/DDBJ databases">
        <authorList>
            <person name="Wang G."/>
        </authorList>
    </citation>
    <scope>NUCLEOTIDE SEQUENCE</scope>
    <source>
        <strain evidence="2">KCTC 12899</strain>
    </source>
</reference>
<protein>
    <submittedName>
        <fullName evidence="2">Uncharacterized protein</fullName>
    </submittedName>
</protein>
<keyword evidence="1" id="KW-1133">Transmembrane helix</keyword>
<keyword evidence="3" id="KW-1185">Reference proteome</keyword>
<name>A0A8J7QD44_9BACT</name>
<keyword evidence="1" id="KW-0812">Transmembrane</keyword>
<feature type="transmembrane region" description="Helical" evidence="1">
    <location>
        <begin position="89"/>
        <end position="114"/>
    </location>
</feature>
<feature type="transmembrane region" description="Helical" evidence="1">
    <location>
        <begin position="35"/>
        <end position="52"/>
    </location>
</feature>
<dbReference type="AlphaFoldDB" id="A0A8J7QD44"/>
<comment type="caution">
    <text evidence="2">The sequence shown here is derived from an EMBL/GenBank/DDBJ whole genome shotgun (WGS) entry which is preliminary data.</text>
</comment>
<organism evidence="2 3">
    <name type="scientific">Acanthopleuribacter pedis</name>
    <dbReference type="NCBI Taxonomy" id="442870"/>
    <lineage>
        <taxon>Bacteria</taxon>
        <taxon>Pseudomonadati</taxon>
        <taxon>Acidobacteriota</taxon>
        <taxon>Holophagae</taxon>
        <taxon>Acanthopleuribacterales</taxon>
        <taxon>Acanthopleuribacteraceae</taxon>
        <taxon>Acanthopleuribacter</taxon>
    </lineage>
</organism>
<accession>A0A8J7QD44</accession>
<sequence>MPIPELTFLILHAPFIFVYLVLLRVSKSNVLSRKVFWVVFVSYVVTAVSYYLDLGDDFANFQYGALFWLTPLVYYFLRVRGTEATYLMACLKVLAFSLMHVFLTVVFLFLALLYDPPEF</sequence>
<evidence type="ECO:0000313" key="3">
    <source>
        <dbReference type="Proteomes" id="UP000664417"/>
    </source>
</evidence>
<keyword evidence="1" id="KW-0472">Membrane</keyword>
<feature type="transmembrane region" description="Helical" evidence="1">
    <location>
        <begin position="58"/>
        <end position="77"/>
    </location>
</feature>
<dbReference type="Proteomes" id="UP000664417">
    <property type="component" value="Unassembled WGS sequence"/>
</dbReference>
<feature type="transmembrane region" description="Helical" evidence="1">
    <location>
        <begin position="6"/>
        <end position="23"/>
    </location>
</feature>
<evidence type="ECO:0000256" key="1">
    <source>
        <dbReference type="SAM" id="Phobius"/>
    </source>
</evidence>